<dbReference type="SUPFAM" id="SSF53448">
    <property type="entry name" value="Nucleotide-diphospho-sugar transferases"/>
    <property type="match status" value="1"/>
</dbReference>
<name>A0ABY5I397_9FIRM</name>
<evidence type="ECO:0000256" key="2">
    <source>
        <dbReference type="ARBA" id="ARBA00022676"/>
    </source>
</evidence>
<dbReference type="PANTHER" id="PTHR43630:SF1">
    <property type="entry name" value="POLY-BETA-1,6-N-ACETYL-D-GLUCOSAMINE SYNTHASE"/>
    <property type="match status" value="1"/>
</dbReference>
<dbReference type="Gene3D" id="3.90.550.10">
    <property type="entry name" value="Spore Coat Polysaccharide Biosynthesis Protein SpsA, Chain A"/>
    <property type="match status" value="1"/>
</dbReference>
<evidence type="ECO:0000313" key="6">
    <source>
        <dbReference type="Proteomes" id="UP001060112"/>
    </source>
</evidence>
<keyword evidence="6" id="KW-1185">Reference proteome</keyword>
<reference evidence="5" key="1">
    <citation type="submission" date="2022-07" db="EMBL/GenBank/DDBJ databases">
        <title>Faecal culturing of patients with breast cancer.</title>
        <authorList>
            <person name="Teng N.M.Y."/>
            <person name="Kiu R."/>
            <person name="Evans R."/>
            <person name="Baker D.J."/>
            <person name="Zenner C."/>
            <person name="Robinson S.D."/>
            <person name="Hall L.J."/>
        </authorList>
    </citation>
    <scope>NUCLEOTIDE SEQUENCE</scope>
    <source>
        <strain evidence="5">LH1062</strain>
    </source>
</reference>
<organism evidence="5 6">
    <name type="scientific">Allocoprobacillus halotolerans</name>
    <dbReference type="NCBI Taxonomy" id="2944914"/>
    <lineage>
        <taxon>Bacteria</taxon>
        <taxon>Bacillati</taxon>
        <taxon>Bacillota</taxon>
        <taxon>Erysipelotrichia</taxon>
        <taxon>Erysipelotrichales</taxon>
        <taxon>Erysipelotrichaceae</taxon>
        <taxon>Allocoprobacillus</taxon>
    </lineage>
</organism>
<evidence type="ECO:0000256" key="3">
    <source>
        <dbReference type="ARBA" id="ARBA00022679"/>
    </source>
</evidence>
<dbReference type="InterPro" id="IPR001173">
    <property type="entry name" value="Glyco_trans_2-like"/>
</dbReference>
<keyword evidence="2" id="KW-0328">Glycosyltransferase</keyword>
<evidence type="ECO:0000313" key="5">
    <source>
        <dbReference type="EMBL" id="UTY39801.1"/>
    </source>
</evidence>
<feature type="domain" description="Glycosyltransferase 2-like" evidence="4">
    <location>
        <begin position="5"/>
        <end position="79"/>
    </location>
</feature>
<accession>A0ABY5I397</accession>
<sequence length="101" mass="11280">MKYLSIAIPCYNSQEYMDKAIESCLILKEDVEVIIVDDGSSDRTAQIGDDYATLYPDTIKCVHQENGGHGQAVNTGLKMQQDFILKSWIVMTGLIVLHLSK</sequence>
<dbReference type="PANTHER" id="PTHR43630">
    <property type="entry name" value="POLY-BETA-1,6-N-ACETYL-D-GLUCOSAMINE SYNTHASE"/>
    <property type="match status" value="1"/>
</dbReference>
<dbReference type="InterPro" id="IPR029044">
    <property type="entry name" value="Nucleotide-diphossugar_trans"/>
</dbReference>
<evidence type="ECO:0000259" key="4">
    <source>
        <dbReference type="Pfam" id="PF00535"/>
    </source>
</evidence>
<dbReference type="EMBL" id="CP101620">
    <property type="protein sequence ID" value="UTY39801.1"/>
    <property type="molecule type" value="Genomic_DNA"/>
</dbReference>
<protein>
    <submittedName>
        <fullName evidence="5">Glycosyltransferase</fullName>
    </submittedName>
</protein>
<proteinExistence type="inferred from homology"/>
<dbReference type="Pfam" id="PF00535">
    <property type="entry name" value="Glycos_transf_2"/>
    <property type="match status" value="1"/>
</dbReference>
<comment type="similarity">
    <text evidence="1">Belongs to the glycosyltransferase 2 family.</text>
</comment>
<gene>
    <name evidence="5" type="ORF">NMU03_03050</name>
</gene>
<dbReference type="Proteomes" id="UP001060112">
    <property type="component" value="Chromosome"/>
</dbReference>
<evidence type="ECO:0000256" key="1">
    <source>
        <dbReference type="ARBA" id="ARBA00006739"/>
    </source>
</evidence>
<dbReference type="RefSeq" id="WP_290141205.1">
    <property type="nucleotide sequence ID" value="NZ_CP101620.1"/>
</dbReference>
<keyword evidence="3" id="KW-0808">Transferase</keyword>